<dbReference type="OrthoDB" id="5103109at2759"/>
<name>A0A8H4KB10_9HYPO</name>
<dbReference type="Proteomes" id="UP000605986">
    <property type="component" value="Unassembled WGS sequence"/>
</dbReference>
<comment type="caution">
    <text evidence="1">The sequence shown here is derived from an EMBL/GenBank/DDBJ whole genome shotgun (WGS) entry which is preliminary data.</text>
</comment>
<evidence type="ECO:0000313" key="1">
    <source>
        <dbReference type="EMBL" id="KAF4446569.1"/>
    </source>
</evidence>
<evidence type="ECO:0000313" key="2">
    <source>
        <dbReference type="Proteomes" id="UP000605986"/>
    </source>
</evidence>
<keyword evidence="2" id="KW-1185">Reference proteome</keyword>
<accession>A0A8H4KB10</accession>
<organism evidence="1 2">
    <name type="scientific">Fusarium austroafricanum</name>
    <dbReference type="NCBI Taxonomy" id="2364996"/>
    <lineage>
        <taxon>Eukaryota</taxon>
        <taxon>Fungi</taxon>
        <taxon>Dikarya</taxon>
        <taxon>Ascomycota</taxon>
        <taxon>Pezizomycotina</taxon>
        <taxon>Sordariomycetes</taxon>
        <taxon>Hypocreomycetidae</taxon>
        <taxon>Hypocreales</taxon>
        <taxon>Nectriaceae</taxon>
        <taxon>Fusarium</taxon>
        <taxon>Fusarium concolor species complex</taxon>
    </lineage>
</organism>
<gene>
    <name evidence="1" type="ORF">F53441_9796</name>
</gene>
<reference evidence="1" key="1">
    <citation type="submission" date="2020-01" db="EMBL/GenBank/DDBJ databases">
        <title>Identification and distribution of gene clusters putatively required for synthesis of sphingolipid metabolism inhibitors in phylogenetically diverse species of the filamentous fungus Fusarium.</title>
        <authorList>
            <person name="Kim H.-S."/>
            <person name="Busman M."/>
            <person name="Brown D.W."/>
            <person name="Divon H."/>
            <person name="Uhlig S."/>
            <person name="Proctor R.H."/>
        </authorList>
    </citation>
    <scope>NUCLEOTIDE SEQUENCE</scope>
    <source>
        <strain evidence="1">NRRL 53441</strain>
    </source>
</reference>
<dbReference type="AlphaFoldDB" id="A0A8H4KB10"/>
<sequence>MSFGFSIGDFFLLSKTAWDTLRLLSGEAVHEFRRFESIYRDLVSLYKYIRPILQDPEYETLFPRQVERLKELLGEFRDDIRELKPQLGRHRGRTSLRGIVQMIRWPVHSQSFEKLFRDIMFQIKIIGVKRQFWHGSARNPLEEQFFFRNSFSLEDPCGELHRQVDFFSVSSWGQLHEFLLRVFPSEHPGHRVIQDHRYVIHKSDSEVEILCNSPGLKPLQEVIQRQELIRMSVIFPMREQYESKCPKCRRLRQANFQGPSLTCRCGLWLRFHDSFDDEPDPLTRIALQNIKSSGKAEFVARVEARHNAGPTRNSTRQSSCVSYAIDKLDSNGPITSPSVESHVIENFRRVTLCNPQWPDPRPSKSEREAMGMLRTIISGLERTRDYFGAEDFPFAQVAALLNSRAWNAREDQAVARFVRMCLEALRQKASLARSTNIISLMDLYVEEAREHLAEFQTVALETRCLLWMYQEARQLEAQILRSCAELLDRWSLPQGFTREKTPLFVKLLFSPHIILLAPLRGFDIIMDVGESFITKPKYLPGAIKHLITSSEDISLHFYIHDGLKDYSQPAMRTGAGETTSNDGITAESRQWMEEAMQSKGQTIKARKTQVELRKLMSGGHI</sequence>
<protein>
    <submittedName>
        <fullName evidence="1">Nadp:d-xylose dehydrogenase</fullName>
    </submittedName>
</protein>
<proteinExistence type="predicted"/>
<dbReference type="EMBL" id="JAADJG010000449">
    <property type="protein sequence ID" value="KAF4446569.1"/>
    <property type="molecule type" value="Genomic_DNA"/>
</dbReference>